<keyword evidence="3" id="KW-1185">Reference proteome</keyword>
<feature type="compositionally biased region" description="Low complexity" evidence="1">
    <location>
        <begin position="331"/>
        <end position="359"/>
    </location>
</feature>
<dbReference type="PANTHER" id="PTHR28186">
    <property type="entry name" value="MEIOTICALLY UP-REGULATED GENE 9 PROTEIN"/>
    <property type="match status" value="1"/>
</dbReference>
<feature type="compositionally biased region" description="Basic residues" evidence="1">
    <location>
        <begin position="379"/>
        <end position="388"/>
    </location>
</feature>
<evidence type="ECO:0000313" key="2">
    <source>
        <dbReference type="EMBL" id="KAJ5111345.1"/>
    </source>
</evidence>
<feature type="compositionally biased region" description="Pro residues" evidence="1">
    <location>
        <begin position="1"/>
        <end position="10"/>
    </location>
</feature>
<dbReference type="InterPro" id="IPR018809">
    <property type="entry name" value="DUF2406"/>
</dbReference>
<dbReference type="Proteomes" id="UP001149074">
    <property type="component" value="Unassembled WGS sequence"/>
</dbReference>
<dbReference type="AlphaFoldDB" id="A0A9W9KM76"/>
<feature type="region of interest" description="Disordered" evidence="1">
    <location>
        <begin position="1"/>
        <end position="61"/>
    </location>
</feature>
<organism evidence="2 3">
    <name type="scientific">Penicillium argentinense</name>
    <dbReference type="NCBI Taxonomy" id="1131581"/>
    <lineage>
        <taxon>Eukaryota</taxon>
        <taxon>Fungi</taxon>
        <taxon>Dikarya</taxon>
        <taxon>Ascomycota</taxon>
        <taxon>Pezizomycotina</taxon>
        <taxon>Eurotiomycetes</taxon>
        <taxon>Eurotiomycetidae</taxon>
        <taxon>Eurotiales</taxon>
        <taxon>Aspergillaceae</taxon>
        <taxon>Penicillium</taxon>
    </lineage>
</organism>
<dbReference type="EMBL" id="JAPQKI010000002">
    <property type="protein sequence ID" value="KAJ5111345.1"/>
    <property type="molecule type" value="Genomic_DNA"/>
</dbReference>
<protein>
    <submittedName>
        <fullName evidence="2">Uncharacterized protein</fullName>
    </submittedName>
</protein>
<dbReference type="PANTHER" id="PTHR28186:SF1">
    <property type="entry name" value="MEIOTICALLY UP-REGULATED GENE 9 PROTEIN"/>
    <property type="match status" value="1"/>
</dbReference>
<evidence type="ECO:0000256" key="1">
    <source>
        <dbReference type="SAM" id="MobiDB-lite"/>
    </source>
</evidence>
<accession>A0A9W9KM76</accession>
<feature type="compositionally biased region" description="Low complexity" evidence="1">
    <location>
        <begin position="274"/>
        <end position="283"/>
    </location>
</feature>
<feature type="compositionally biased region" description="Basic and acidic residues" evidence="1">
    <location>
        <begin position="39"/>
        <end position="56"/>
    </location>
</feature>
<dbReference type="GeneID" id="81353353"/>
<proteinExistence type="predicted"/>
<reference evidence="2" key="1">
    <citation type="submission" date="2022-11" db="EMBL/GenBank/DDBJ databases">
        <authorList>
            <person name="Petersen C."/>
        </authorList>
    </citation>
    <scope>NUCLEOTIDE SEQUENCE</scope>
    <source>
        <strain evidence="2">IBT 30761</strain>
    </source>
</reference>
<feature type="region of interest" description="Disordered" evidence="1">
    <location>
        <begin position="96"/>
        <end position="119"/>
    </location>
</feature>
<reference evidence="2" key="2">
    <citation type="journal article" date="2023" name="IMA Fungus">
        <title>Comparative genomic study of the Penicillium genus elucidates a diverse pangenome and 15 lateral gene transfer events.</title>
        <authorList>
            <person name="Petersen C."/>
            <person name="Sorensen T."/>
            <person name="Nielsen M.R."/>
            <person name="Sondergaard T.E."/>
            <person name="Sorensen J.L."/>
            <person name="Fitzpatrick D.A."/>
            <person name="Frisvad J.C."/>
            <person name="Nielsen K.L."/>
        </authorList>
    </citation>
    <scope>NUCLEOTIDE SEQUENCE</scope>
    <source>
        <strain evidence="2">IBT 30761</strain>
    </source>
</reference>
<feature type="compositionally biased region" description="Low complexity" evidence="1">
    <location>
        <begin position="293"/>
        <end position="306"/>
    </location>
</feature>
<name>A0A9W9KM76_9EURO</name>
<gene>
    <name evidence="2" type="ORF">N7532_001880</name>
</gene>
<feature type="region of interest" description="Disordered" evidence="1">
    <location>
        <begin position="229"/>
        <end position="388"/>
    </location>
</feature>
<evidence type="ECO:0000313" key="3">
    <source>
        <dbReference type="Proteomes" id="UP001149074"/>
    </source>
</evidence>
<comment type="caution">
    <text evidence="2">The sequence shown here is derived from an EMBL/GenBank/DDBJ whole genome shotgun (WGS) entry which is preliminary data.</text>
</comment>
<dbReference type="Pfam" id="PF10295">
    <property type="entry name" value="DUF2406"/>
    <property type="match status" value="1"/>
</dbReference>
<sequence length="388" mass="43386">MATPQQPGPASPRRSRGFSVKSDNSHRTSTSGHKSQKSHSSETHEEKERRNLHTKADPLVAMNELQPMAVALEKSNLGSLRDMQHKDQYGNIISMLFPSPLPTPDPLSQHSPNPLPPTFTAPPNPCIYVIADPDWSNPTRPRSERPLDTIRSFEAAIYGTYNNTRGSYARTEDAASQMGDFSRRTSYYGGGYGRGHEQSNYYGRQSHSRPDSFIDAYQGANQQENYYPYNQQSTNRRPRPAPRMPPDQSGHQQHNHQRSYDNVTAMSGSGTGSGYTESYGHSTDPSSMNSSMDQLQQHALQQQQQQRLDERAQEYGFQFGTAPNLNTKGLPSAPAPVASSTSPMSGAQQQQQQQQPAQAHYAKPANTIRKGANQENRKSWFKRRFSKD</sequence>
<dbReference type="RefSeq" id="XP_056479415.1">
    <property type="nucleotide sequence ID" value="XM_056614374.1"/>
</dbReference>
<dbReference type="OrthoDB" id="5330253at2759"/>